<dbReference type="SMART" id="SM00028">
    <property type="entry name" value="TPR"/>
    <property type="match status" value="7"/>
</dbReference>
<feature type="repeat" description="TPR" evidence="6">
    <location>
        <begin position="228"/>
        <end position="261"/>
    </location>
</feature>
<feature type="compositionally biased region" description="Low complexity" evidence="7">
    <location>
        <begin position="92"/>
        <end position="113"/>
    </location>
</feature>
<dbReference type="Gene3D" id="1.25.40.10">
    <property type="entry name" value="Tetratricopeptide repeat domain"/>
    <property type="match status" value="3"/>
</dbReference>
<proteinExistence type="predicted"/>
<feature type="region of interest" description="Disordered" evidence="7">
    <location>
        <begin position="691"/>
        <end position="732"/>
    </location>
</feature>
<protein>
    <submittedName>
        <fullName evidence="10">Tetratricopeptide repeat protein</fullName>
    </submittedName>
</protein>
<evidence type="ECO:0000256" key="5">
    <source>
        <dbReference type="ARBA" id="ARBA00022916"/>
    </source>
</evidence>
<accession>A0A7X9ZUK0</accession>
<name>A0A7X9ZUK0_9SPHN</name>
<feature type="region of interest" description="Disordered" evidence="7">
    <location>
        <begin position="251"/>
        <end position="272"/>
    </location>
</feature>
<evidence type="ECO:0000256" key="3">
    <source>
        <dbReference type="ARBA" id="ARBA00022737"/>
    </source>
</evidence>
<feature type="domain" description="Cellulose synthase operon C C-terminal" evidence="9">
    <location>
        <begin position="775"/>
        <end position="1119"/>
    </location>
</feature>
<dbReference type="Proteomes" id="UP000519023">
    <property type="component" value="Unassembled WGS sequence"/>
</dbReference>
<evidence type="ECO:0000256" key="4">
    <source>
        <dbReference type="ARBA" id="ARBA00022803"/>
    </source>
</evidence>
<dbReference type="PANTHER" id="PTHR12558:SF13">
    <property type="entry name" value="CELL DIVISION CYCLE PROTEIN 27 HOMOLOG"/>
    <property type="match status" value="1"/>
</dbReference>
<dbReference type="InterPro" id="IPR008410">
    <property type="entry name" value="BCSC_C"/>
</dbReference>
<dbReference type="EMBL" id="JABBFV010000026">
    <property type="protein sequence ID" value="NML12802.1"/>
    <property type="molecule type" value="Genomic_DNA"/>
</dbReference>
<dbReference type="GO" id="GO:0030244">
    <property type="term" value="P:cellulose biosynthetic process"/>
    <property type="evidence" value="ECO:0007669"/>
    <property type="project" value="UniProtKB-KW"/>
</dbReference>
<evidence type="ECO:0000256" key="8">
    <source>
        <dbReference type="SAM" id="SignalP"/>
    </source>
</evidence>
<dbReference type="GO" id="GO:0019867">
    <property type="term" value="C:outer membrane"/>
    <property type="evidence" value="ECO:0007669"/>
    <property type="project" value="InterPro"/>
</dbReference>
<evidence type="ECO:0000256" key="2">
    <source>
        <dbReference type="ARBA" id="ARBA00022729"/>
    </source>
</evidence>
<dbReference type="SUPFAM" id="SSF48452">
    <property type="entry name" value="TPR-like"/>
    <property type="match status" value="3"/>
</dbReference>
<dbReference type="InterPro" id="IPR019734">
    <property type="entry name" value="TPR_rpt"/>
</dbReference>
<comment type="caution">
    <text evidence="10">The sequence shown here is derived from an EMBL/GenBank/DDBJ whole genome shotgun (WGS) entry which is preliminary data.</text>
</comment>
<evidence type="ECO:0000256" key="1">
    <source>
        <dbReference type="ARBA" id="ARBA00005186"/>
    </source>
</evidence>
<feature type="signal peptide" evidence="8">
    <location>
        <begin position="1"/>
        <end position="28"/>
    </location>
</feature>
<keyword evidence="3" id="KW-0677">Repeat</keyword>
<comment type="pathway">
    <text evidence="1">Glycan metabolism; bacterial cellulose biosynthesis.</text>
</comment>
<feature type="region of interest" description="Disordered" evidence="7">
    <location>
        <begin position="626"/>
        <end position="648"/>
    </location>
</feature>
<dbReference type="PROSITE" id="PS50005">
    <property type="entry name" value="TPR"/>
    <property type="match status" value="2"/>
</dbReference>
<dbReference type="InterPro" id="IPR011990">
    <property type="entry name" value="TPR-like_helical_dom_sf"/>
</dbReference>
<keyword evidence="2 8" id="KW-0732">Signal</keyword>
<dbReference type="UniPathway" id="UPA00694"/>
<evidence type="ECO:0000313" key="10">
    <source>
        <dbReference type="EMBL" id="NML12802.1"/>
    </source>
</evidence>
<feature type="repeat" description="TPR" evidence="6">
    <location>
        <begin position="33"/>
        <end position="66"/>
    </location>
</feature>
<feature type="compositionally biased region" description="Polar residues" evidence="7">
    <location>
        <begin position="633"/>
        <end position="648"/>
    </location>
</feature>
<dbReference type="PANTHER" id="PTHR12558">
    <property type="entry name" value="CELL DIVISION CYCLE 16,23,27"/>
    <property type="match status" value="1"/>
</dbReference>
<keyword evidence="11" id="KW-1185">Reference proteome</keyword>
<feature type="chain" id="PRO_5031264959" evidence="8">
    <location>
        <begin position="29"/>
        <end position="1124"/>
    </location>
</feature>
<dbReference type="Pfam" id="PF13432">
    <property type="entry name" value="TPR_16"/>
    <property type="match status" value="2"/>
</dbReference>
<feature type="compositionally biased region" description="Polar residues" evidence="7">
    <location>
        <begin position="716"/>
        <end position="729"/>
    </location>
</feature>
<keyword evidence="5" id="KW-0135">Cellulose biosynthesis</keyword>
<evidence type="ECO:0000313" key="11">
    <source>
        <dbReference type="Proteomes" id="UP000519023"/>
    </source>
</evidence>
<evidence type="ECO:0000256" key="7">
    <source>
        <dbReference type="SAM" id="MobiDB-lite"/>
    </source>
</evidence>
<sequence length="1124" mass="118970">MTKGKILSLRLLLTAAMATTIVPTRAQAEVPGVSTLIQQGQYWQSKGRQDLANQAFRRALILDPTNGEARRGLAGQGARTNAKPAAPTPALVARPAATPQPAQPTPRVAQPARTGNDARAAGFRALDDNQLDEAEELFTRAISRNRGDADAQGGLGLVRLRQGRFGEARDLLNQATRLGGPAKWSEALASAQFYGGLADARALLADGRIDQSQAQAEGLARSGFAQRGPALELLAEIYERQGRYADAADIYRQASEGSPEGGNRLRSRAARDRALQAAAQGDDFRAEQEFQAGLLLDQNDPWIRYEFARYLISKGRLPETESQINSLTNLATPDSLYAAALINADLGRLAAADKLIGRIPQAQRSVQMRNFAIGLKTDSAIERAKAMASQGQQGEALAVLRQLGATPGMPAVKQAAIADALYELGDGEAAASLAQQAMAGEIGSAEGYEPIVRVLAKTGRDGFANAAVQRATQMAGTSVDGQRTVARLNGIMAASQADRLRTAGQYAPAFDQLQAAWNAAPGNQEVLAALARLYQSGGLHVQAAQTYQLILAQSPDNKGALIGLIETAGAAGDKGLARQAIDRAIKVAPDDHEIYMAAARMEQARGDEGAAVKYLKRAREIYARQSNSGGGQLTSANPFAANMQGNNPFRNQAPAAAAPTINPFALQGGARMPIAVPTPAPLYRDQAYESANNAGQQPAPYQVTASPPTAFPGQAWQGSGAQESRSPSVDSYGMVSSDPVLASIQTDINALTRRSGPRADVQTGYRERSGETGLSALKEVTGSAEISTGLGNGRIGAKVDAVVLDSGRPTGSALARFGRNGTAEAQAIVDEEEASLTQAATQHASGVAISASYTSPVLQLEVGVTPLGFEDTEVTWRAAISPRFSPNATARLWAESKAVTDSVISYAGTRDPVTGQLWGQVMRTGGGLSFSYDREGAGVYGDAAYSRYDGTNVRRNSGVQVNLGGYMPFYRGDHSVLTGGVNVNYQSFDNNQNFFTFGHGGYFSPQSFLSVSFPVRYSYEKDKLQIRANAAPGYQSFSQDQVALYPTDPSGQGLLDSLKARNSDVRSFYDSISKTGFALSADGSIYYRVSPGTRVGGEIGINTFGTYDEFKSLIGIRQSLGGAK</sequence>
<dbReference type="AlphaFoldDB" id="A0A7X9ZUK0"/>
<dbReference type="Pfam" id="PF13176">
    <property type="entry name" value="TPR_7"/>
    <property type="match status" value="1"/>
</dbReference>
<evidence type="ECO:0000259" key="9">
    <source>
        <dbReference type="Pfam" id="PF05420"/>
    </source>
</evidence>
<keyword evidence="4 6" id="KW-0802">TPR repeat</keyword>
<organism evidence="10 11">
    <name type="scientific">Sphingobium psychrophilum</name>
    <dbReference type="NCBI Taxonomy" id="2728834"/>
    <lineage>
        <taxon>Bacteria</taxon>
        <taxon>Pseudomonadati</taxon>
        <taxon>Pseudomonadota</taxon>
        <taxon>Alphaproteobacteria</taxon>
        <taxon>Sphingomonadales</taxon>
        <taxon>Sphingomonadaceae</taxon>
        <taxon>Sphingobium</taxon>
    </lineage>
</organism>
<evidence type="ECO:0000256" key="6">
    <source>
        <dbReference type="PROSITE-ProRule" id="PRU00339"/>
    </source>
</evidence>
<gene>
    <name evidence="10" type="ORF">HHL08_22150</name>
</gene>
<reference evidence="10 11" key="1">
    <citation type="submission" date="2020-04" db="EMBL/GenBank/DDBJ databases">
        <title>Sphingobium sp. AR-3-1 isolated from Arctic soil.</title>
        <authorList>
            <person name="Dahal R.H."/>
            <person name="Chaudhary D.K."/>
        </authorList>
    </citation>
    <scope>NUCLEOTIDE SEQUENCE [LARGE SCALE GENOMIC DNA]</scope>
    <source>
        <strain evidence="10 11">AR-3-1</strain>
    </source>
</reference>
<dbReference type="Pfam" id="PF05420">
    <property type="entry name" value="BCSC_C"/>
    <property type="match status" value="1"/>
</dbReference>
<feature type="region of interest" description="Disordered" evidence="7">
    <location>
        <begin position="67"/>
        <end position="115"/>
    </location>
</feature>